<proteinExistence type="inferred from homology"/>
<feature type="domain" description="KASH" evidence="12">
    <location>
        <begin position="819"/>
        <end position="878"/>
    </location>
</feature>
<dbReference type="InterPro" id="IPR056887">
    <property type="entry name" value="SYNE1/2_dom"/>
</dbReference>
<comment type="subcellular location">
    <subcellularLocation>
        <location evidence="8">Nucleus outer membrane</location>
        <topology evidence="8">Single-pass type IV membrane protein</topology>
    </subcellularLocation>
</comment>
<dbReference type="PANTHER" id="PTHR14514">
    <property type="entry name" value="PKA ANCHORING PROTEIN"/>
    <property type="match status" value="1"/>
</dbReference>
<evidence type="ECO:0000256" key="3">
    <source>
        <dbReference type="ARBA" id="ARBA00022692"/>
    </source>
</evidence>
<dbReference type="Gene3D" id="1.20.58.60">
    <property type="match status" value="4"/>
</dbReference>
<dbReference type="SUPFAM" id="SSF46966">
    <property type="entry name" value="Spectrin repeat"/>
    <property type="match status" value="5"/>
</dbReference>
<dbReference type="AlphaFoldDB" id="A0AAN7P7K0"/>
<dbReference type="FunFam" id="1.20.58.60:FF:000394">
    <property type="entry name" value="Nesprin-2"/>
    <property type="match status" value="1"/>
</dbReference>
<comment type="similarity">
    <text evidence="1">Belongs to the nesprin family.</text>
</comment>
<dbReference type="InterPro" id="IPR018159">
    <property type="entry name" value="Spectrin/alpha-actinin"/>
</dbReference>
<dbReference type="Proteomes" id="UP001333110">
    <property type="component" value="Unassembled WGS sequence"/>
</dbReference>
<keyword evidence="4" id="KW-0677">Repeat</keyword>
<keyword evidence="14" id="KW-1185">Reference proteome</keyword>
<feature type="compositionally biased region" description="Basic and acidic residues" evidence="11">
    <location>
        <begin position="381"/>
        <end position="396"/>
    </location>
</feature>
<evidence type="ECO:0000313" key="13">
    <source>
        <dbReference type="EMBL" id="KAK4822696.1"/>
    </source>
</evidence>
<keyword evidence="2" id="KW-0597">Phosphoprotein</keyword>
<dbReference type="CDD" id="cd00176">
    <property type="entry name" value="SPEC"/>
    <property type="match status" value="3"/>
</dbReference>
<reference evidence="13 14" key="1">
    <citation type="journal article" date="2023" name="J. Hered.">
        <title>Chromosome-level genome of the wood stork (Mycteria americana) provides insight into avian chromosome evolution.</title>
        <authorList>
            <person name="Flamio R. Jr."/>
            <person name="Ramstad K.M."/>
        </authorList>
    </citation>
    <scope>NUCLEOTIDE SEQUENCE [LARGE SCALE GENOMIC DNA]</scope>
    <source>
        <strain evidence="13">JAX WOST 10</strain>
    </source>
</reference>
<dbReference type="EMBL" id="JAUNZN010000004">
    <property type="protein sequence ID" value="KAK4822696.1"/>
    <property type="molecule type" value="Genomic_DNA"/>
</dbReference>
<dbReference type="GO" id="GO:0005640">
    <property type="term" value="C:nuclear outer membrane"/>
    <property type="evidence" value="ECO:0007669"/>
    <property type="project" value="UniProtKB-SubCell"/>
</dbReference>
<evidence type="ECO:0000256" key="2">
    <source>
        <dbReference type="ARBA" id="ARBA00022553"/>
    </source>
</evidence>
<keyword evidence="7" id="KW-0539">Nucleus</keyword>
<keyword evidence="6 9" id="KW-0472">Membrane</keyword>
<evidence type="ECO:0000256" key="1">
    <source>
        <dbReference type="ARBA" id="ARBA00008619"/>
    </source>
</evidence>
<comment type="caution">
    <text evidence="13">The sequence shown here is derived from an EMBL/GenBank/DDBJ whole genome shotgun (WGS) entry which is preliminary data.</text>
</comment>
<evidence type="ECO:0000256" key="8">
    <source>
        <dbReference type="ARBA" id="ARBA00046312"/>
    </source>
</evidence>
<name>A0AAN7P7K0_MYCAM</name>
<evidence type="ECO:0000256" key="9">
    <source>
        <dbReference type="PROSITE-ProRule" id="PRU00385"/>
    </source>
</evidence>
<dbReference type="InterPro" id="IPR002017">
    <property type="entry name" value="Spectrin_repeat"/>
</dbReference>
<evidence type="ECO:0000256" key="10">
    <source>
        <dbReference type="SAM" id="Coils"/>
    </source>
</evidence>
<dbReference type="Pfam" id="PF10541">
    <property type="entry name" value="KASH"/>
    <property type="match status" value="1"/>
</dbReference>
<feature type="region of interest" description="Disordered" evidence="11">
    <location>
        <begin position="364"/>
        <end position="452"/>
    </location>
</feature>
<feature type="region of interest" description="Disordered" evidence="11">
    <location>
        <begin position="505"/>
        <end position="529"/>
    </location>
</feature>
<evidence type="ECO:0000256" key="7">
    <source>
        <dbReference type="ARBA" id="ARBA00023242"/>
    </source>
</evidence>
<feature type="topological domain" description="Perinuclear space" evidence="9">
    <location>
        <begin position="849"/>
        <end position="878"/>
    </location>
</feature>
<dbReference type="PANTHER" id="PTHR14514:SF4">
    <property type="entry name" value="NESPRIN-2"/>
    <property type="match status" value="1"/>
</dbReference>
<keyword evidence="5" id="KW-1133">Transmembrane helix</keyword>
<accession>A0AAN7P7K0</accession>
<evidence type="ECO:0000256" key="11">
    <source>
        <dbReference type="SAM" id="MobiDB-lite"/>
    </source>
</evidence>
<dbReference type="Pfam" id="PF00435">
    <property type="entry name" value="Spectrin"/>
    <property type="match status" value="3"/>
</dbReference>
<dbReference type="SMART" id="SM00150">
    <property type="entry name" value="SPEC"/>
    <property type="match status" value="5"/>
</dbReference>
<gene>
    <name evidence="13" type="ORF">QYF61_019565</name>
</gene>
<keyword evidence="3 9" id="KW-0812">Transmembrane</keyword>
<sequence length="878" mass="101724">MTFVLVKESLEHTVKKLKETFAFIQLLDKNMSNLRTWLARIESELSKPVVYDICDDQEIQKRLAEQQDLQRDIEQHTAGVESVFNICEVLLHDSDACANETECDSIQQTTRSLDRRWRNICAMSMERRMKIEETWRLWQRFLDDYSRFEDWLESCEMIAANPNSSEVLYTLAKEELKKFEAFQRQIHERLTQLELINKQYRRLARENRTDSASKLKQMVHEGNQRWDNLQKRVAAILRRLKLKSYNTASLLPIQHFTNRRDEFEGMRESILVWLTEMDLQLTNVEHFSKSNFDDKMRQLNGFQQEITLNTNKIDQLIVFGEQLIQKSEPLDATLIEDELEELHRYCQEVFGRVARFHQRLTSRHAGLDDEKETSENETDPEDSREIQNDPWHKKAISEGPSSPQSLCHLMPPTQGHERSGCETPVSVDSIPLEWDHTGDVGGSSSHEDEEEATYYSALSGSPVCRKHLYNQAEMVGNVLSGPETSTPYKPDYCSPTKMSFQVKQLSSASSSSINKERITSSNMSDEEPQDDQELVNIAAAEKQSGIIDRWELIQAQDLRNKLSMKQKLQQWQQLNSDLSDVSAWLDKTEEELGDLQKVKPPASMQALEQRVKKLKDMLKAFDNYKAVVLSVNLSSKEFQKADSTEFKELQNRLRKVNLHWEKATHALDNWRKGLQQALLHCQDFHDQSQKLILWLASADSRRNEAQITDPNADLNTILECQKELMQLEKELLEQQLKVNSLQELTAYLLLKSDGDYIEADEKVHVIGRKLKQLIEQVSRDLKTIQGNLITIRRTADGRNSSSTRDESHPQPIQAIPRSPSFFYRVLRAALPLQLFFLLLLLLACMIPSSEEDYSCTQANNFARSFYPMLRYTNGPPPT</sequence>
<protein>
    <recommendedName>
        <fullName evidence="12">KASH domain-containing protein</fullName>
    </recommendedName>
</protein>
<evidence type="ECO:0000259" key="12">
    <source>
        <dbReference type="PROSITE" id="PS51049"/>
    </source>
</evidence>
<feature type="coiled-coil region" evidence="10">
    <location>
        <begin position="715"/>
        <end position="744"/>
    </location>
</feature>
<dbReference type="Pfam" id="PF25035">
    <property type="entry name" value="SYNE1"/>
    <property type="match status" value="1"/>
</dbReference>
<dbReference type="FunFam" id="1.20.58.60:FF:000157">
    <property type="entry name" value="Nesprin-1 isoform 1"/>
    <property type="match status" value="1"/>
</dbReference>
<keyword evidence="10" id="KW-0175">Coiled coil</keyword>
<dbReference type="PROSITE" id="PS51049">
    <property type="entry name" value="KASH"/>
    <property type="match status" value="1"/>
</dbReference>
<evidence type="ECO:0000256" key="4">
    <source>
        <dbReference type="ARBA" id="ARBA00022737"/>
    </source>
</evidence>
<dbReference type="InterPro" id="IPR012315">
    <property type="entry name" value="KASH"/>
</dbReference>
<organism evidence="13 14">
    <name type="scientific">Mycteria americana</name>
    <name type="common">Wood stork</name>
    <dbReference type="NCBI Taxonomy" id="33587"/>
    <lineage>
        <taxon>Eukaryota</taxon>
        <taxon>Metazoa</taxon>
        <taxon>Chordata</taxon>
        <taxon>Craniata</taxon>
        <taxon>Vertebrata</taxon>
        <taxon>Euteleostomi</taxon>
        <taxon>Archelosauria</taxon>
        <taxon>Archosauria</taxon>
        <taxon>Dinosauria</taxon>
        <taxon>Saurischia</taxon>
        <taxon>Theropoda</taxon>
        <taxon>Coelurosauria</taxon>
        <taxon>Aves</taxon>
        <taxon>Neognathae</taxon>
        <taxon>Neoaves</taxon>
        <taxon>Aequornithes</taxon>
        <taxon>Ciconiiformes</taxon>
        <taxon>Ciconiidae</taxon>
        <taxon>Mycteria</taxon>
    </lineage>
</organism>
<dbReference type="SMART" id="SM01249">
    <property type="entry name" value="KASH"/>
    <property type="match status" value="1"/>
</dbReference>
<evidence type="ECO:0000256" key="5">
    <source>
        <dbReference type="ARBA" id="ARBA00022989"/>
    </source>
</evidence>
<feature type="topological domain" description="Cytoplasmic" evidence="9">
    <location>
        <begin position="1"/>
        <end position="827"/>
    </location>
</feature>
<evidence type="ECO:0000313" key="14">
    <source>
        <dbReference type="Proteomes" id="UP001333110"/>
    </source>
</evidence>
<feature type="compositionally biased region" description="Acidic residues" evidence="11">
    <location>
        <begin position="369"/>
        <end position="380"/>
    </location>
</feature>
<evidence type="ECO:0000256" key="6">
    <source>
        <dbReference type="ARBA" id="ARBA00023136"/>
    </source>
</evidence>